<sequence>MYTRNLFFGVVVLLFLGCNPKPKPIEYGSDNCHFCRMTIVDALHAAEVVTNKGKVFKFDAVECMVNYRKEIDPNEISLYLCNHYSEPKELIDATQATFLISENIPSPMGEFLTAFKTADEAHIQQKDNGGELYSWDELLTKFNR</sequence>
<dbReference type="Proteomes" id="UP000261828">
    <property type="component" value="Unassembled WGS sequence"/>
</dbReference>
<dbReference type="OrthoDB" id="9792749at2"/>
<dbReference type="PANTHER" id="PTHR41247:SF1">
    <property type="entry name" value="HTH-TYPE TRANSCRIPTIONAL REPRESSOR YCNK"/>
    <property type="match status" value="1"/>
</dbReference>
<reference evidence="1 2" key="1">
    <citation type="submission" date="2018-08" db="EMBL/GenBank/DDBJ databases">
        <title>Muricauda nanhaiensis sp. nov., isolated from seawater of the South China Sea.</title>
        <authorList>
            <person name="Dang Y."/>
        </authorList>
    </citation>
    <scope>NUCLEOTIDE SEQUENCE [LARGE SCALE GENOMIC DNA]</scope>
    <source>
        <strain evidence="1 2">SM1704</strain>
    </source>
</reference>
<accession>A0A371JS34</accession>
<proteinExistence type="predicted"/>
<dbReference type="SUPFAM" id="SSF160387">
    <property type="entry name" value="NosL/MerB-like"/>
    <property type="match status" value="1"/>
</dbReference>
<dbReference type="PANTHER" id="PTHR41247">
    <property type="entry name" value="HTH-TYPE TRANSCRIPTIONAL REPRESSOR YCNK"/>
    <property type="match status" value="1"/>
</dbReference>
<organism evidence="1 2">
    <name type="scientific">Flagellimonas nanhaiensis</name>
    <dbReference type="NCBI Taxonomy" id="2292706"/>
    <lineage>
        <taxon>Bacteria</taxon>
        <taxon>Pseudomonadati</taxon>
        <taxon>Bacteroidota</taxon>
        <taxon>Flavobacteriia</taxon>
        <taxon>Flavobacteriales</taxon>
        <taxon>Flavobacteriaceae</taxon>
        <taxon>Flagellimonas</taxon>
    </lineage>
</organism>
<keyword evidence="2" id="KW-1185">Reference proteome</keyword>
<comment type="caution">
    <text evidence="1">The sequence shown here is derived from an EMBL/GenBank/DDBJ whole genome shotgun (WGS) entry which is preliminary data.</text>
</comment>
<evidence type="ECO:0000313" key="1">
    <source>
        <dbReference type="EMBL" id="RDY60623.1"/>
    </source>
</evidence>
<dbReference type="PROSITE" id="PS51257">
    <property type="entry name" value="PROKAR_LIPOPROTEIN"/>
    <property type="match status" value="1"/>
</dbReference>
<dbReference type="RefSeq" id="WP_116182511.1">
    <property type="nucleotide sequence ID" value="NZ_QTJX01000001.1"/>
</dbReference>
<name>A0A371JS34_9FLAO</name>
<dbReference type="EMBL" id="QTJX01000001">
    <property type="protein sequence ID" value="RDY60623.1"/>
    <property type="molecule type" value="Genomic_DNA"/>
</dbReference>
<dbReference type="AlphaFoldDB" id="A0A371JS34"/>
<evidence type="ECO:0008006" key="3">
    <source>
        <dbReference type="Google" id="ProtNLM"/>
    </source>
</evidence>
<gene>
    <name evidence="1" type="ORF">DX873_00110</name>
</gene>
<dbReference type="InterPro" id="IPR008719">
    <property type="entry name" value="N2O_reductase_NosL"/>
</dbReference>
<dbReference type="Pfam" id="PF05573">
    <property type="entry name" value="NosL"/>
    <property type="match status" value="1"/>
</dbReference>
<evidence type="ECO:0000313" key="2">
    <source>
        <dbReference type="Proteomes" id="UP000261828"/>
    </source>
</evidence>
<protein>
    <recommendedName>
        <fullName evidence="3">Copper chaperone NosL</fullName>
    </recommendedName>
</protein>